<dbReference type="Proteomes" id="UP000249045">
    <property type="component" value="Unassembled WGS sequence"/>
</dbReference>
<keyword evidence="7" id="KW-1185">Reference proteome</keyword>
<evidence type="ECO:0000256" key="3">
    <source>
        <dbReference type="SAM" id="SignalP"/>
    </source>
</evidence>
<feature type="transmembrane region" description="Helical" evidence="2">
    <location>
        <begin position="132"/>
        <end position="153"/>
    </location>
</feature>
<organism evidence="4 6">
    <name type="scientific">Micromonospora noduli</name>
    <dbReference type="NCBI Taxonomy" id="709876"/>
    <lineage>
        <taxon>Bacteria</taxon>
        <taxon>Bacillati</taxon>
        <taxon>Actinomycetota</taxon>
        <taxon>Actinomycetes</taxon>
        <taxon>Micromonosporales</taxon>
        <taxon>Micromonosporaceae</taxon>
        <taxon>Micromonospora</taxon>
    </lineage>
</organism>
<name>A0A328N8S5_9ACTN</name>
<sequence>MLQLISIALALPALVASPRLAAASAALVAVSNVVLLARLRGNRQVSLGSMFLFIYAVFHVGLTPYLILGAMPRLLTGSTGDPLTWLLSPQIAAALVLVTVSMAAYLLGYAAVACRRSAGRHQRTAAAARDRVATSSIVWMGPILILLGTVLLLKVVLSEGLNTLGADNYALFRTEQHTPELAWSFLSFGIGMAVLGTNGRLGKSHWWALAFLPVVIVPLVIGWRSGTIFPLAAFLLAWSRRQHVRIRLWHGAAFLGLLTLGSVVRQAREGGPSGFRLTAASLNPLDGLAEMSATLRTVVVVREWDVNGHVPAVGWQTYWAPVERLIGHALGLDVVPATLDERNLSTVFLAQPELGAIGGSPTAEAYRAAGVVGVVVVMALIGAAVAFLDSRQSWSMWEYSVGMIGYVLLVWTRNNFTPVVAQVLLCLSIICAARLLDSVRSSRLPEPAGPGIQRAGRTSTRQPPS</sequence>
<reference evidence="6 7" key="1">
    <citation type="submission" date="2018-03" db="EMBL/GenBank/DDBJ databases">
        <title>Defining the species Micromonospora saelicesensis and Micromonospora noduli under the framework of genomics.</title>
        <authorList>
            <person name="Riesco R."/>
            <person name="Trujillo M.E."/>
        </authorList>
    </citation>
    <scope>NUCLEOTIDE SEQUENCE [LARGE SCALE GENOMIC DNA]</scope>
    <source>
        <strain evidence="4 6">LAH08</strain>
        <strain evidence="5 7">MED15</strain>
    </source>
</reference>
<feature type="compositionally biased region" description="Polar residues" evidence="1">
    <location>
        <begin position="456"/>
        <end position="465"/>
    </location>
</feature>
<dbReference type="EMBL" id="PYAA01000021">
    <property type="protein sequence ID" value="RAN99928.1"/>
    <property type="molecule type" value="Genomic_DNA"/>
</dbReference>
<keyword evidence="2" id="KW-1133">Transmembrane helix</keyword>
<proteinExistence type="predicted"/>
<keyword evidence="2" id="KW-0472">Membrane</keyword>
<evidence type="ECO:0000256" key="2">
    <source>
        <dbReference type="SAM" id="Phobius"/>
    </source>
</evidence>
<feature type="region of interest" description="Disordered" evidence="1">
    <location>
        <begin position="444"/>
        <end position="465"/>
    </location>
</feature>
<feature type="transmembrane region" description="Helical" evidence="2">
    <location>
        <begin position="368"/>
        <end position="388"/>
    </location>
</feature>
<feature type="transmembrane region" description="Helical" evidence="2">
    <location>
        <begin position="51"/>
        <end position="71"/>
    </location>
</feature>
<feature type="transmembrane region" description="Helical" evidence="2">
    <location>
        <begin position="419"/>
        <end position="436"/>
    </location>
</feature>
<evidence type="ECO:0000256" key="1">
    <source>
        <dbReference type="SAM" id="MobiDB-lite"/>
    </source>
</evidence>
<feature type="transmembrane region" description="Helical" evidence="2">
    <location>
        <begin position="181"/>
        <end position="199"/>
    </location>
</feature>
<dbReference type="RefSeq" id="WP_167457723.1">
    <property type="nucleotide sequence ID" value="NZ_PYAA01000021.1"/>
</dbReference>
<dbReference type="EMBL" id="PYAC01000033">
    <property type="protein sequence ID" value="RAO12019.1"/>
    <property type="molecule type" value="Genomic_DNA"/>
</dbReference>
<dbReference type="Pfam" id="PF14296">
    <property type="entry name" value="O-ag_pol_Wzy"/>
    <property type="match status" value="1"/>
</dbReference>
<keyword evidence="2" id="KW-0812">Transmembrane</keyword>
<feature type="transmembrane region" description="Helical" evidence="2">
    <location>
        <begin position="20"/>
        <end position="39"/>
    </location>
</feature>
<evidence type="ECO:0008006" key="8">
    <source>
        <dbReference type="Google" id="ProtNLM"/>
    </source>
</evidence>
<feature type="transmembrane region" description="Helical" evidence="2">
    <location>
        <begin position="91"/>
        <end position="112"/>
    </location>
</feature>
<feature type="transmembrane region" description="Helical" evidence="2">
    <location>
        <begin position="246"/>
        <end position="264"/>
    </location>
</feature>
<accession>A0A328N8S5</accession>
<feature type="transmembrane region" description="Helical" evidence="2">
    <location>
        <begin position="394"/>
        <end position="412"/>
    </location>
</feature>
<feature type="transmembrane region" description="Helical" evidence="2">
    <location>
        <begin position="206"/>
        <end position="226"/>
    </location>
</feature>
<evidence type="ECO:0000313" key="6">
    <source>
        <dbReference type="Proteomes" id="UP000248966"/>
    </source>
</evidence>
<evidence type="ECO:0000313" key="5">
    <source>
        <dbReference type="EMBL" id="RAO12019.1"/>
    </source>
</evidence>
<dbReference type="InterPro" id="IPR029468">
    <property type="entry name" value="O-ag_pol_Wzy"/>
</dbReference>
<feature type="chain" id="PRO_5016256348" description="O-antigen polysaccharide polymerase Wzy" evidence="3">
    <location>
        <begin position="22"/>
        <end position="465"/>
    </location>
</feature>
<gene>
    <name evidence="4" type="ORF">LAH08_03445</name>
    <name evidence="5" type="ORF">MED15_05028</name>
</gene>
<dbReference type="Proteomes" id="UP000248966">
    <property type="component" value="Unassembled WGS sequence"/>
</dbReference>
<evidence type="ECO:0000313" key="7">
    <source>
        <dbReference type="Proteomes" id="UP000249045"/>
    </source>
</evidence>
<feature type="signal peptide" evidence="3">
    <location>
        <begin position="1"/>
        <end position="21"/>
    </location>
</feature>
<keyword evidence="3" id="KW-0732">Signal</keyword>
<dbReference type="AlphaFoldDB" id="A0A328N8S5"/>
<protein>
    <recommendedName>
        <fullName evidence="8">O-antigen polysaccharide polymerase Wzy</fullName>
    </recommendedName>
</protein>
<comment type="caution">
    <text evidence="4">The sequence shown here is derived from an EMBL/GenBank/DDBJ whole genome shotgun (WGS) entry which is preliminary data.</text>
</comment>
<evidence type="ECO:0000313" key="4">
    <source>
        <dbReference type="EMBL" id="RAN99928.1"/>
    </source>
</evidence>